<dbReference type="RefSeq" id="WP_371718610.1">
    <property type="nucleotide sequence ID" value="NZ_JBGOOF010000011.1"/>
</dbReference>
<comment type="caution">
    <text evidence="2">The sequence shown here is derived from an EMBL/GenBank/DDBJ whole genome shotgun (WGS) entry which is preliminary data.</text>
</comment>
<sequence>MSIINVVLILGKRLVNNVLTLEGRSRVQALSATLNTLNLDQTAVIFCGGATEGQMQTEAQAMFDCFKSFHQGQMPPHLILEDQSTNTIENICNAADKLVASKLCRVGQVINVLLVSNDYHLNRIFEIQRLMDEQGLLTTLRNQCAQSGLDLAISPILDKHTAVPYPHHNTLGRIFLLLDELTTYRVYLEGVKNQVFARPLAIVREKPYAAARTALEALKDLISDPSDLYSLSTIEKAINKTSVEALPEDLIQQLALLDEHLTKMNRRYDPERQSLIDVQIAR</sequence>
<feature type="domain" description="DUF218" evidence="1">
    <location>
        <begin position="6"/>
        <end position="136"/>
    </location>
</feature>
<accession>A0ABV4MH72</accession>
<dbReference type="Proteomes" id="UP001569151">
    <property type="component" value="Unassembled WGS sequence"/>
</dbReference>
<dbReference type="CDD" id="cd06259">
    <property type="entry name" value="YdcF-like"/>
    <property type="match status" value="1"/>
</dbReference>
<dbReference type="EMBL" id="JBGOOS010000010">
    <property type="protein sequence ID" value="MEZ8208931.1"/>
    <property type="molecule type" value="Genomic_DNA"/>
</dbReference>
<dbReference type="PANTHER" id="PTHR30336:SF20">
    <property type="entry name" value="DUF218 DOMAIN-CONTAINING PROTEIN"/>
    <property type="match status" value="1"/>
</dbReference>
<reference evidence="2 3" key="1">
    <citation type="submission" date="2024-06" db="EMBL/GenBank/DDBJ databases">
        <authorList>
            <person name="Steensen K."/>
            <person name="Seneca J."/>
            <person name="Bartlau N."/>
            <person name="Yu A.X."/>
            <person name="Polz M.F."/>
        </authorList>
    </citation>
    <scope>NUCLEOTIDE SEQUENCE [LARGE SCALE GENOMIC DNA]</scope>
    <source>
        <strain evidence="2 3">1F146</strain>
    </source>
</reference>
<dbReference type="Gene3D" id="3.40.50.620">
    <property type="entry name" value="HUPs"/>
    <property type="match status" value="1"/>
</dbReference>
<dbReference type="Pfam" id="PF02698">
    <property type="entry name" value="DUF218"/>
    <property type="match status" value="1"/>
</dbReference>
<evidence type="ECO:0000313" key="2">
    <source>
        <dbReference type="EMBL" id="MEZ8208931.1"/>
    </source>
</evidence>
<dbReference type="InterPro" id="IPR003848">
    <property type="entry name" value="DUF218"/>
</dbReference>
<proteinExistence type="predicted"/>
<name>A0ABV4MH72_9VIBR</name>
<evidence type="ECO:0000313" key="3">
    <source>
        <dbReference type="Proteomes" id="UP001569151"/>
    </source>
</evidence>
<protein>
    <submittedName>
        <fullName evidence="2">YdcF family protein</fullName>
    </submittedName>
</protein>
<gene>
    <name evidence="2" type="ORF">ACED39_09085</name>
</gene>
<evidence type="ECO:0000259" key="1">
    <source>
        <dbReference type="Pfam" id="PF02698"/>
    </source>
</evidence>
<dbReference type="InterPro" id="IPR014729">
    <property type="entry name" value="Rossmann-like_a/b/a_fold"/>
</dbReference>
<dbReference type="InterPro" id="IPR051599">
    <property type="entry name" value="Cell_Envelope_Assoc"/>
</dbReference>
<organism evidence="2 3">
    <name type="scientific">Vibrio bivalvicida</name>
    <dbReference type="NCBI Taxonomy" id="1276888"/>
    <lineage>
        <taxon>Bacteria</taxon>
        <taxon>Pseudomonadati</taxon>
        <taxon>Pseudomonadota</taxon>
        <taxon>Gammaproteobacteria</taxon>
        <taxon>Vibrionales</taxon>
        <taxon>Vibrionaceae</taxon>
        <taxon>Vibrio</taxon>
        <taxon>Vibrio oreintalis group</taxon>
    </lineage>
</organism>
<dbReference type="PANTHER" id="PTHR30336">
    <property type="entry name" value="INNER MEMBRANE PROTEIN, PROBABLE PERMEASE"/>
    <property type="match status" value="1"/>
</dbReference>
<keyword evidence="3" id="KW-1185">Reference proteome</keyword>